<dbReference type="PANTHER" id="PTHR10655:SF68">
    <property type="entry name" value="PALMITOYL-PROTEIN HYDROLASE"/>
    <property type="match status" value="1"/>
</dbReference>
<gene>
    <name evidence="12" type="ORF">L596_010728</name>
</gene>
<organism evidence="12 13">
    <name type="scientific">Steinernema carpocapsae</name>
    <name type="common">Entomopathogenic nematode</name>
    <dbReference type="NCBI Taxonomy" id="34508"/>
    <lineage>
        <taxon>Eukaryota</taxon>
        <taxon>Metazoa</taxon>
        <taxon>Ecdysozoa</taxon>
        <taxon>Nematoda</taxon>
        <taxon>Chromadorea</taxon>
        <taxon>Rhabditida</taxon>
        <taxon>Tylenchina</taxon>
        <taxon>Panagrolaimomorpha</taxon>
        <taxon>Strongyloidoidea</taxon>
        <taxon>Steinernematidae</taxon>
        <taxon>Steinernema</taxon>
    </lineage>
</organism>
<dbReference type="GO" id="GO:0008474">
    <property type="term" value="F:palmitoyl-(protein) hydrolase activity"/>
    <property type="evidence" value="ECO:0007669"/>
    <property type="project" value="UniProtKB-EC"/>
</dbReference>
<evidence type="ECO:0000313" key="12">
    <source>
        <dbReference type="EMBL" id="TKR96753.1"/>
    </source>
</evidence>
<dbReference type="EC" id="3.1.2.22" evidence="3"/>
<feature type="domain" description="Phospholipase/carboxylesterase/thioesterase" evidence="11">
    <location>
        <begin position="99"/>
        <end position="311"/>
    </location>
</feature>
<dbReference type="SUPFAM" id="SSF53474">
    <property type="entry name" value="alpha/beta-Hydrolases"/>
    <property type="match status" value="1"/>
</dbReference>
<keyword evidence="7" id="KW-0443">Lipid metabolism</keyword>
<protein>
    <recommendedName>
        <fullName evidence="3">palmitoyl-protein hydrolase</fullName>
        <ecNumber evidence="3">3.1.2.22</ecNumber>
    </recommendedName>
    <alternativeName>
        <fullName evidence="8">Palmitoyl-protein hydrolase</fullName>
    </alternativeName>
</protein>
<dbReference type="InterPro" id="IPR050565">
    <property type="entry name" value="LYPA1-2/EST-like"/>
</dbReference>
<evidence type="ECO:0000256" key="3">
    <source>
        <dbReference type="ARBA" id="ARBA00012423"/>
    </source>
</evidence>
<dbReference type="GO" id="GO:0052689">
    <property type="term" value="F:carboxylic ester hydrolase activity"/>
    <property type="evidence" value="ECO:0007669"/>
    <property type="project" value="TreeGrafter"/>
</dbReference>
<evidence type="ECO:0000259" key="11">
    <source>
        <dbReference type="Pfam" id="PF02230"/>
    </source>
</evidence>
<sequence>MVGCELTSVPLTCSASVTNHLVLTPVERPARFAVSGAFPGKSAHTSSLGSASANRTRAGSVLSRAAEVNTCSIRSFFSPINSPSSASEASKMSAVEGNAPVVVPAKDKHIGTVIFFHGLGDQGDGWASMFKDEIRNKAVKYICPNSADRPVTLNFGMSMPAWYDLKGLSPDSEEDDAGIAAATQFVHALVEKEIAAGIPANKIILGGFSMGGALAIYAGLTCKHKLAAIVGLSSFLLQRSKLPGSHTANLQTKVLLGHGTNDFLVPLTFGQMTEKAIKAFNPNVEFKTYQGMQHSSCPQELNDVKAFIEKALK</sequence>
<dbReference type="GO" id="GO:0005737">
    <property type="term" value="C:cytoplasm"/>
    <property type="evidence" value="ECO:0007669"/>
    <property type="project" value="UniProtKB-SubCell"/>
</dbReference>
<evidence type="ECO:0000256" key="2">
    <source>
        <dbReference type="ARBA" id="ARBA00006499"/>
    </source>
</evidence>
<keyword evidence="6" id="KW-0276">Fatty acid metabolism</keyword>
<keyword evidence="4" id="KW-0963">Cytoplasm</keyword>
<comment type="subcellular location">
    <subcellularLocation>
        <location evidence="1">Cytoplasm</location>
    </subcellularLocation>
</comment>
<evidence type="ECO:0000256" key="8">
    <source>
        <dbReference type="ARBA" id="ARBA00031195"/>
    </source>
</evidence>
<evidence type="ECO:0000256" key="7">
    <source>
        <dbReference type="ARBA" id="ARBA00023098"/>
    </source>
</evidence>
<dbReference type="PANTHER" id="PTHR10655">
    <property type="entry name" value="LYSOPHOSPHOLIPASE-RELATED"/>
    <property type="match status" value="1"/>
</dbReference>
<dbReference type="AlphaFoldDB" id="A0A4U5PJQ1"/>
<dbReference type="InterPro" id="IPR003140">
    <property type="entry name" value="PLipase/COase/thioEstase"/>
</dbReference>
<dbReference type="GO" id="GO:0006631">
    <property type="term" value="P:fatty acid metabolic process"/>
    <property type="evidence" value="ECO:0007669"/>
    <property type="project" value="UniProtKB-KW"/>
</dbReference>
<evidence type="ECO:0000256" key="10">
    <source>
        <dbReference type="ARBA" id="ARBA00048656"/>
    </source>
</evidence>
<comment type="similarity">
    <text evidence="2">Belongs to the AB hydrolase superfamily. AB hydrolase 2 family.</text>
</comment>
<dbReference type="Gene3D" id="3.40.50.1820">
    <property type="entry name" value="alpha/beta hydrolase"/>
    <property type="match status" value="1"/>
</dbReference>
<reference evidence="12 13" key="2">
    <citation type="journal article" date="2019" name="G3 (Bethesda)">
        <title>Hybrid Assembly of the Genome of the Entomopathogenic Nematode Steinernema carpocapsae Identifies the X-Chromosome.</title>
        <authorList>
            <person name="Serra L."/>
            <person name="Macchietto M."/>
            <person name="Macias-Munoz A."/>
            <person name="McGill C.J."/>
            <person name="Rodriguez I.M."/>
            <person name="Rodriguez B."/>
            <person name="Murad R."/>
            <person name="Mortazavi A."/>
        </authorList>
    </citation>
    <scope>NUCLEOTIDE SEQUENCE [LARGE SCALE GENOMIC DNA]</scope>
    <source>
        <strain evidence="12 13">ALL</strain>
    </source>
</reference>
<dbReference type="STRING" id="34508.A0A4U5PJQ1"/>
<keyword evidence="13" id="KW-1185">Reference proteome</keyword>
<accession>A0A4U5PJQ1</accession>
<evidence type="ECO:0000256" key="6">
    <source>
        <dbReference type="ARBA" id="ARBA00022832"/>
    </source>
</evidence>
<comment type="catalytic activity">
    <reaction evidence="10">
        <text>1-hexadecanoyl-sn-glycero-3-phosphocholine + H2O = sn-glycerol 3-phosphocholine + hexadecanoate + H(+)</text>
        <dbReference type="Rhea" id="RHEA:40435"/>
        <dbReference type="ChEBI" id="CHEBI:7896"/>
        <dbReference type="ChEBI" id="CHEBI:15377"/>
        <dbReference type="ChEBI" id="CHEBI:15378"/>
        <dbReference type="ChEBI" id="CHEBI:16870"/>
        <dbReference type="ChEBI" id="CHEBI:72998"/>
    </reaction>
    <physiologicalReaction direction="left-to-right" evidence="10">
        <dbReference type="Rhea" id="RHEA:40436"/>
    </physiologicalReaction>
</comment>
<evidence type="ECO:0000256" key="1">
    <source>
        <dbReference type="ARBA" id="ARBA00004496"/>
    </source>
</evidence>
<evidence type="ECO:0000256" key="4">
    <source>
        <dbReference type="ARBA" id="ARBA00022490"/>
    </source>
</evidence>
<dbReference type="InterPro" id="IPR029058">
    <property type="entry name" value="AB_hydrolase_fold"/>
</dbReference>
<name>A0A4U5PJQ1_STECR</name>
<dbReference type="FunFam" id="3.40.50.1820:FF:000010">
    <property type="entry name" value="Acyl-protein thioesterase 2"/>
    <property type="match status" value="1"/>
</dbReference>
<dbReference type="OrthoDB" id="2418081at2759"/>
<keyword evidence="5" id="KW-0378">Hydrolase</keyword>
<comment type="caution">
    <text evidence="12">The sequence shown here is derived from an EMBL/GenBank/DDBJ whole genome shotgun (WGS) entry which is preliminary data.</text>
</comment>
<evidence type="ECO:0000256" key="9">
    <source>
        <dbReference type="ARBA" id="ARBA00047337"/>
    </source>
</evidence>
<evidence type="ECO:0000313" key="13">
    <source>
        <dbReference type="Proteomes" id="UP000298663"/>
    </source>
</evidence>
<dbReference type="Proteomes" id="UP000298663">
    <property type="component" value="Unassembled WGS sequence"/>
</dbReference>
<proteinExistence type="inferred from homology"/>
<evidence type="ECO:0000256" key="5">
    <source>
        <dbReference type="ARBA" id="ARBA00022801"/>
    </source>
</evidence>
<dbReference type="Pfam" id="PF02230">
    <property type="entry name" value="Abhydrolase_2"/>
    <property type="match status" value="1"/>
</dbReference>
<comment type="catalytic activity">
    <reaction evidence="9">
        <text>S-hexadecanoyl-L-cysteinyl-[protein] + H2O = L-cysteinyl-[protein] + hexadecanoate + H(+)</text>
        <dbReference type="Rhea" id="RHEA:19233"/>
        <dbReference type="Rhea" id="RHEA-COMP:10131"/>
        <dbReference type="Rhea" id="RHEA-COMP:11032"/>
        <dbReference type="ChEBI" id="CHEBI:7896"/>
        <dbReference type="ChEBI" id="CHEBI:15377"/>
        <dbReference type="ChEBI" id="CHEBI:15378"/>
        <dbReference type="ChEBI" id="CHEBI:29950"/>
        <dbReference type="ChEBI" id="CHEBI:74151"/>
        <dbReference type="EC" id="3.1.2.22"/>
    </reaction>
</comment>
<reference evidence="12 13" key="1">
    <citation type="journal article" date="2015" name="Genome Biol.">
        <title>Comparative genomics of Steinernema reveals deeply conserved gene regulatory networks.</title>
        <authorList>
            <person name="Dillman A.R."/>
            <person name="Macchietto M."/>
            <person name="Porter C.F."/>
            <person name="Rogers A."/>
            <person name="Williams B."/>
            <person name="Antoshechkin I."/>
            <person name="Lee M.M."/>
            <person name="Goodwin Z."/>
            <person name="Lu X."/>
            <person name="Lewis E.E."/>
            <person name="Goodrich-Blair H."/>
            <person name="Stock S.P."/>
            <person name="Adams B.J."/>
            <person name="Sternberg P.W."/>
            <person name="Mortazavi A."/>
        </authorList>
    </citation>
    <scope>NUCLEOTIDE SEQUENCE [LARGE SCALE GENOMIC DNA]</scope>
    <source>
        <strain evidence="12 13">ALL</strain>
    </source>
</reference>
<dbReference type="EMBL" id="AZBU02000002">
    <property type="protein sequence ID" value="TKR96753.1"/>
    <property type="molecule type" value="Genomic_DNA"/>
</dbReference>